<evidence type="ECO:0000256" key="1">
    <source>
        <dbReference type="ARBA" id="ARBA00022553"/>
    </source>
</evidence>
<dbReference type="PANTHER" id="PTHR48111">
    <property type="entry name" value="REGULATOR OF RPOS"/>
    <property type="match status" value="1"/>
</dbReference>
<dbReference type="GO" id="GO:0006355">
    <property type="term" value="P:regulation of DNA-templated transcription"/>
    <property type="evidence" value="ECO:0007669"/>
    <property type="project" value="InterPro"/>
</dbReference>
<dbReference type="SUPFAM" id="SSF46894">
    <property type="entry name" value="C-terminal effector domain of the bipartite response regulators"/>
    <property type="match status" value="1"/>
</dbReference>
<evidence type="ECO:0000256" key="5">
    <source>
        <dbReference type="ARBA" id="ARBA00023163"/>
    </source>
</evidence>
<feature type="DNA-binding region" description="OmpR/PhoB-type" evidence="6">
    <location>
        <begin position="27"/>
        <end position="82"/>
    </location>
</feature>
<sequence>MNQGSFSFYELLARIRALLRGQGASRETVLKVKDMTLDTNTHVVTRDGKPIELTAKEYAVLEYFMRNKGRLLTRSQIADHVV</sequence>
<dbReference type="Pfam" id="PF00486">
    <property type="entry name" value="Trans_reg_C"/>
    <property type="match status" value="1"/>
</dbReference>
<keyword evidence="5" id="KW-0804">Transcription</keyword>
<dbReference type="PROSITE" id="PS51755">
    <property type="entry name" value="OMPR_PHOB"/>
    <property type="match status" value="1"/>
</dbReference>
<reference evidence="8 9" key="1">
    <citation type="submission" date="2018-10" db="EMBL/GenBank/DDBJ databases">
        <authorList>
            <person name="Zhang X."/>
        </authorList>
    </citation>
    <scope>NUCLEOTIDE SEQUENCE [LARGE SCALE GENOMIC DNA]</scope>
    <source>
        <strain evidence="8 9">SK-G1</strain>
    </source>
</reference>
<keyword evidence="3" id="KW-0805">Transcription regulation</keyword>
<protein>
    <submittedName>
        <fullName evidence="8">DNA-binding response regulator</fullName>
    </submittedName>
</protein>
<evidence type="ECO:0000256" key="3">
    <source>
        <dbReference type="ARBA" id="ARBA00023015"/>
    </source>
</evidence>
<keyword evidence="1" id="KW-0597">Phosphoprotein</keyword>
<dbReference type="GO" id="GO:0000976">
    <property type="term" value="F:transcription cis-regulatory region binding"/>
    <property type="evidence" value="ECO:0007669"/>
    <property type="project" value="TreeGrafter"/>
</dbReference>
<dbReference type="GO" id="GO:0005829">
    <property type="term" value="C:cytosol"/>
    <property type="evidence" value="ECO:0007669"/>
    <property type="project" value="TreeGrafter"/>
</dbReference>
<gene>
    <name evidence="8" type="ORF">D2962_14040</name>
</gene>
<dbReference type="KEGG" id="bacg:D2962_14040"/>
<name>A0A3G2R7Y7_9FIRM</name>
<dbReference type="InterPro" id="IPR039420">
    <property type="entry name" value="WalR-like"/>
</dbReference>
<dbReference type="GO" id="GO:0032993">
    <property type="term" value="C:protein-DNA complex"/>
    <property type="evidence" value="ECO:0007669"/>
    <property type="project" value="TreeGrafter"/>
</dbReference>
<keyword evidence="4 6" id="KW-0238">DNA-binding</keyword>
<accession>A0A3G2R7Y7</accession>
<dbReference type="CDD" id="cd00383">
    <property type="entry name" value="trans_reg_C"/>
    <property type="match status" value="1"/>
</dbReference>
<dbReference type="EMBL" id="CP033169">
    <property type="protein sequence ID" value="AYO31570.1"/>
    <property type="molecule type" value="Genomic_DNA"/>
</dbReference>
<dbReference type="Proteomes" id="UP000280960">
    <property type="component" value="Chromosome"/>
</dbReference>
<dbReference type="GO" id="GO:0000156">
    <property type="term" value="F:phosphorelay response regulator activity"/>
    <property type="evidence" value="ECO:0007669"/>
    <property type="project" value="TreeGrafter"/>
</dbReference>
<dbReference type="AlphaFoldDB" id="A0A3G2R7Y7"/>
<proteinExistence type="predicted"/>
<dbReference type="PANTHER" id="PTHR48111:SF22">
    <property type="entry name" value="REGULATOR OF RPOS"/>
    <property type="match status" value="1"/>
</dbReference>
<evidence type="ECO:0000256" key="4">
    <source>
        <dbReference type="ARBA" id="ARBA00023125"/>
    </source>
</evidence>
<evidence type="ECO:0000313" key="8">
    <source>
        <dbReference type="EMBL" id="AYO31570.1"/>
    </source>
</evidence>
<dbReference type="InterPro" id="IPR036388">
    <property type="entry name" value="WH-like_DNA-bd_sf"/>
</dbReference>
<evidence type="ECO:0000259" key="7">
    <source>
        <dbReference type="PROSITE" id="PS51755"/>
    </source>
</evidence>
<organism evidence="8 9">
    <name type="scientific">Biomaibacter acetigenes</name>
    <dbReference type="NCBI Taxonomy" id="2316383"/>
    <lineage>
        <taxon>Bacteria</taxon>
        <taxon>Bacillati</taxon>
        <taxon>Bacillota</taxon>
        <taxon>Clostridia</taxon>
        <taxon>Thermosediminibacterales</taxon>
        <taxon>Tepidanaerobacteraceae</taxon>
        <taxon>Biomaibacter</taxon>
    </lineage>
</organism>
<keyword evidence="9" id="KW-1185">Reference proteome</keyword>
<dbReference type="InterPro" id="IPR016032">
    <property type="entry name" value="Sig_transdc_resp-reg_C-effctor"/>
</dbReference>
<evidence type="ECO:0000256" key="2">
    <source>
        <dbReference type="ARBA" id="ARBA00023012"/>
    </source>
</evidence>
<dbReference type="InterPro" id="IPR001867">
    <property type="entry name" value="OmpR/PhoB-type_DNA-bd"/>
</dbReference>
<evidence type="ECO:0000313" key="9">
    <source>
        <dbReference type="Proteomes" id="UP000280960"/>
    </source>
</evidence>
<dbReference type="Gene3D" id="1.10.10.10">
    <property type="entry name" value="Winged helix-like DNA-binding domain superfamily/Winged helix DNA-binding domain"/>
    <property type="match status" value="1"/>
</dbReference>
<evidence type="ECO:0000256" key="6">
    <source>
        <dbReference type="PROSITE-ProRule" id="PRU01091"/>
    </source>
</evidence>
<feature type="domain" description="OmpR/PhoB-type" evidence="7">
    <location>
        <begin position="27"/>
        <end position="82"/>
    </location>
</feature>
<keyword evidence="2" id="KW-0902">Two-component regulatory system</keyword>